<evidence type="ECO:0000313" key="2">
    <source>
        <dbReference type="Proteomes" id="UP000789525"/>
    </source>
</evidence>
<name>A0ACA9KF66_9GLOM</name>
<keyword evidence="2" id="KW-1185">Reference proteome</keyword>
<sequence length="393" mass="45489">DFDQDSVLDNIINIAVMHGWRKLANQELNKKECRLLNTLKVLDPIIYSRDEDLTPSDWDIIRFLNECNLEPYTKKIDCYLKSLLVISNTEDGQRRLKAQELLDLYKQESIFTKISGVMEGTRPDKRRARKWENERSNKQVHIHQPISGDINSINGTVINGGALHGGVLHDQKRTKELRERKKRVYCDENSNPDTITESSDIKTNSSDYSRPKKVKKQSQPLESNNDNPLIAQKHDSDSDEELADTLEQDTLGYDGLALLFNDSNEDSIMEKIDENTHEEENKLPLASDDKDPSKLIREDVLNAFRKYQNKIPKTRKVFTPAYWGVLDLTRESLSGCKEITENDLQQLSQDFANHVKWKCEPAPTSIQNYFHNHCEKLDNSDENKYFDTNIQFL</sequence>
<proteinExistence type="predicted"/>
<protein>
    <submittedName>
        <fullName evidence="1">12091_t:CDS:1</fullName>
    </submittedName>
</protein>
<feature type="non-terminal residue" evidence="1">
    <location>
        <position position="1"/>
    </location>
</feature>
<organism evidence="1 2">
    <name type="scientific">Acaulospora colombiana</name>
    <dbReference type="NCBI Taxonomy" id="27376"/>
    <lineage>
        <taxon>Eukaryota</taxon>
        <taxon>Fungi</taxon>
        <taxon>Fungi incertae sedis</taxon>
        <taxon>Mucoromycota</taxon>
        <taxon>Glomeromycotina</taxon>
        <taxon>Glomeromycetes</taxon>
        <taxon>Diversisporales</taxon>
        <taxon>Acaulosporaceae</taxon>
        <taxon>Acaulospora</taxon>
    </lineage>
</organism>
<accession>A0ACA9KF66</accession>
<reference evidence="1" key="1">
    <citation type="submission" date="2021-06" db="EMBL/GenBank/DDBJ databases">
        <authorList>
            <person name="Kallberg Y."/>
            <person name="Tangrot J."/>
            <person name="Rosling A."/>
        </authorList>
    </citation>
    <scope>NUCLEOTIDE SEQUENCE</scope>
    <source>
        <strain evidence="1">CL356</strain>
    </source>
</reference>
<comment type="caution">
    <text evidence="1">The sequence shown here is derived from an EMBL/GenBank/DDBJ whole genome shotgun (WGS) entry which is preliminary data.</text>
</comment>
<evidence type="ECO:0000313" key="1">
    <source>
        <dbReference type="EMBL" id="CAG8469939.1"/>
    </source>
</evidence>
<dbReference type="Proteomes" id="UP000789525">
    <property type="component" value="Unassembled WGS sequence"/>
</dbReference>
<dbReference type="EMBL" id="CAJVPT010001846">
    <property type="protein sequence ID" value="CAG8469939.1"/>
    <property type="molecule type" value="Genomic_DNA"/>
</dbReference>
<gene>
    <name evidence="1" type="ORF">ACOLOM_LOCUS1545</name>
</gene>